<dbReference type="AlphaFoldDB" id="A0A081P7H3"/>
<keyword evidence="2" id="KW-1185">Reference proteome</keyword>
<name>A0A081P7H3_9BACL</name>
<organism evidence="1 2">
    <name type="scientific">Paenibacillus tyrfis</name>
    <dbReference type="NCBI Taxonomy" id="1501230"/>
    <lineage>
        <taxon>Bacteria</taxon>
        <taxon>Bacillati</taxon>
        <taxon>Bacillota</taxon>
        <taxon>Bacilli</taxon>
        <taxon>Bacillales</taxon>
        <taxon>Paenibacillaceae</taxon>
        <taxon>Paenibacillus</taxon>
    </lineage>
</organism>
<dbReference type="SFLD" id="SFLDG01140">
    <property type="entry name" value="C2.B:_Phosphomannomutase_and_P"/>
    <property type="match status" value="1"/>
</dbReference>
<dbReference type="PROSITE" id="PS01229">
    <property type="entry name" value="COF_2"/>
    <property type="match status" value="1"/>
</dbReference>
<gene>
    <name evidence="1" type="ORF">ET33_32925</name>
</gene>
<dbReference type="OrthoDB" id="9781413at2"/>
<dbReference type="CDD" id="cd07516">
    <property type="entry name" value="HAD_Pase"/>
    <property type="match status" value="1"/>
</dbReference>
<reference evidence="1 2" key="1">
    <citation type="submission" date="2014-06" db="EMBL/GenBank/DDBJ databases">
        <title>Draft genome sequence of Paenibacillus sp. MSt1.</title>
        <authorList>
            <person name="Aw Y.K."/>
            <person name="Ong K.S."/>
            <person name="Gan H.M."/>
            <person name="Lee S.M."/>
        </authorList>
    </citation>
    <scope>NUCLEOTIDE SEQUENCE [LARGE SCALE GENOMIC DNA]</scope>
    <source>
        <strain evidence="1 2">MSt1</strain>
    </source>
</reference>
<evidence type="ECO:0008006" key="3">
    <source>
        <dbReference type="Google" id="ProtNLM"/>
    </source>
</evidence>
<dbReference type="GO" id="GO:0000287">
    <property type="term" value="F:magnesium ion binding"/>
    <property type="evidence" value="ECO:0007669"/>
    <property type="project" value="TreeGrafter"/>
</dbReference>
<dbReference type="SUPFAM" id="SSF56784">
    <property type="entry name" value="HAD-like"/>
    <property type="match status" value="1"/>
</dbReference>
<dbReference type="SFLD" id="SFLDG01144">
    <property type="entry name" value="C2.B.4:_PGP_Like"/>
    <property type="match status" value="1"/>
</dbReference>
<dbReference type="eggNOG" id="COG0561">
    <property type="taxonomic scope" value="Bacteria"/>
</dbReference>
<protein>
    <recommendedName>
        <fullName evidence="3">Phosphoglycolate phosphatase, TA0175-type</fullName>
    </recommendedName>
</protein>
<dbReference type="EMBL" id="JNVM01000006">
    <property type="protein sequence ID" value="KEQ26646.1"/>
    <property type="molecule type" value="Genomic_DNA"/>
</dbReference>
<dbReference type="Proteomes" id="UP000028123">
    <property type="component" value="Unassembled WGS sequence"/>
</dbReference>
<dbReference type="NCBIfam" id="TIGR00099">
    <property type="entry name" value="Cof-subfamily"/>
    <property type="match status" value="1"/>
</dbReference>
<sequence length="247" mass="27636">MSRFKLVALDLDGTLLTEEKTISEENRAAILAAHDAGVTVMFSTGRGIQNCQAYAEELGLKSPLVTVNGSEVWKAPGELLERHTLNAELIRRMHALAVHYDTWFWAYCVKEIYNKEHWLPEAEIDGQQWLKFGYYIENEESLTAIRRELESWDKLEITNSHPFNIEVNPKGISKASGLRQVCAMLGIEMSQVIAMGDSLNDVAMIREAGLGVAMGNAQEEVKQLADTVTGTNEEHGVAQIIREYALK</sequence>
<dbReference type="RefSeq" id="WP_036679521.1">
    <property type="nucleotide sequence ID" value="NZ_JNVM01000006.1"/>
</dbReference>
<dbReference type="Gene3D" id="3.30.1240.10">
    <property type="match status" value="1"/>
</dbReference>
<dbReference type="PANTHER" id="PTHR10000:SF55">
    <property type="entry name" value="5-AMINO-6-(5-PHOSPHO-D-RIBITYLAMINO)URACIL PHOSPHATASE YCSE"/>
    <property type="match status" value="1"/>
</dbReference>
<evidence type="ECO:0000313" key="1">
    <source>
        <dbReference type="EMBL" id="KEQ26646.1"/>
    </source>
</evidence>
<dbReference type="PANTHER" id="PTHR10000">
    <property type="entry name" value="PHOSPHOSERINE PHOSPHATASE"/>
    <property type="match status" value="1"/>
</dbReference>
<dbReference type="Pfam" id="PF08282">
    <property type="entry name" value="Hydrolase_3"/>
    <property type="match status" value="1"/>
</dbReference>
<dbReference type="GO" id="GO:0016791">
    <property type="term" value="F:phosphatase activity"/>
    <property type="evidence" value="ECO:0007669"/>
    <property type="project" value="TreeGrafter"/>
</dbReference>
<dbReference type="PROSITE" id="PS01228">
    <property type="entry name" value="COF_1"/>
    <property type="match status" value="1"/>
</dbReference>
<dbReference type="InterPro" id="IPR023214">
    <property type="entry name" value="HAD_sf"/>
</dbReference>
<dbReference type="GO" id="GO:0005829">
    <property type="term" value="C:cytosol"/>
    <property type="evidence" value="ECO:0007669"/>
    <property type="project" value="TreeGrafter"/>
</dbReference>
<accession>A0A081P7H3</accession>
<dbReference type="InterPro" id="IPR036412">
    <property type="entry name" value="HAD-like_sf"/>
</dbReference>
<evidence type="ECO:0000313" key="2">
    <source>
        <dbReference type="Proteomes" id="UP000028123"/>
    </source>
</evidence>
<dbReference type="NCBIfam" id="TIGR01484">
    <property type="entry name" value="HAD-SF-IIB"/>
    <property type="match status" value="1"/>
</dbReference>
<dbReference type="Gene3D" id="3.40.50.1000">
    <property type="entry name" value="HAD superfamily/HAD-like"/>
    <property type="match status" value="1"/>
</dbReference>
<dbReference type="SFLD" id="SFLDS00003">
    <property type="entry name" value="Haloacid_Dehalogenase"/>
    <property type="match status" value="1"/>
</dbReference>
<dbReference type="InterPro" id="IPR006379">
    <property type="entry name" value="HAD-SF_hydro_IIB"/>
</dbReference>
<dbReference type="InterPro" id="IPR000150">
    <property type="entry name" value="Cof"/>
</dbReference>
<proteinExistence type="predicted"/>
<comment type="caution">
    <text evidence="1">The sequence shown here is derived from an EMBL/GenBank/DDBJ whole genome shotgun (WGS) entry which is preliminary data.</text>
</comment>